<dbReference type="PANTHER" id="PTHR12967">
    <property type="entry name" value="PROTEIN SHQ1 HOMOLOG"/>
    <property type="match status" value="1"/>
</dbReference>
<dbReference type="InterPro" id="IPR007052">
    <property type="entry name" value="CS_dom"/>
</dbReference>
<dbReference type="PANTHER" id="PTHR12967:SF0">
    <property type="entry name" value="PROTEIN SHQ1 HOMOLOG"/>
    <property type="match status" value="1"/>
</dbReference>
<organism evidence="4 5">
    <name type="scientific">Dictyostelium firmibasis</name>
    <dbReference type="NCBI Taxonomy" id="79012"/>
    <lineage>
        <taxon>Eukaryota</taxon>
        <taxon>Amoebozoa</taxon>
        <taxon>Evosea</taxon>
        <taxon>Eumycetozoa</taxon>
        <taxon>Dictyostelia</taxon>
        <taxon>Dictyosteliales</taxon>
        <taxon>Dictyosteliaceae</taxon>
        <taxon>Dictyostelium</taxon>
    </lineage>
</organism>
<feature type="domain" description="CS" evidence="3">
    <location>
        <begin position="1"/>
        <end position="89"/>
    </location>
</feature>
<comment type="similarity">
    <text evidence="1">Belongs to the SHQ1 family.</text>
</comment>
<dbReference type="GO" id="GO:0005737">
    <property type="term" value="C:cytoplasm"/>
    <property type="evidence" value="ECO:0007669"/>
    <property type="project" value="TreeGrafter"/>
</dbReference>
<dbReference type="InterPro" id="IPR007009">
    <property type="entry name" value="Shq1_C"/>
</dbReference>
<feature type="compositionally biased region" description="Acidic residues" evidence="2">
    <location>
        <begin position="113"/>
        <end position="126"/>
    </location>
</feature>
<dbReference type="AlphaFoldDB" id="A0AAN7YXF7"/>
<protein>
    <recommendedName>
        <fullName evidence="3">CS domain-containing protein</fullName>
    </recommendedName>
</protein>
<evidence type="ECO:0000256" key="2">
    <source>
        <dbReference type="SAM" id="MobiDB-lite"/>
    </source>
</evidence>
<dbReference type="Pfam" id="PF21413">
    <property type="entry name" value="SHQ1-like_CS"/>
    <property type="match status" value="1"/>
</dbReference>
<dbReference type="Pfam" id="PF04925">
    <property type="entry name" value="SHQ1"/>
    <property type="match status" value="1"/>
</dbReference>
<evidence type="ECO:0000256" key="1">
    <source>
        <dbReference type="ARBA" id="ARBA00005607"/>
    </source>
</evidence>
<sequence length="577" mass="68595">MIIPKFSVDQNDEFIIVVAITPYIKASEADFYLLENQFKFYCKPYFLRLTFSHNIVEDGKEKASFNVNTQEFTFYLPKEIKGQKFNDLDLITKLLEKKPTNTSKIQVLNDESNQNDEDEDGDDYEDEEWEFEQVVEPEPSLDELKNKIKYGFNDGYSDFFQGLQQDIGDIIDIPIIDSITKQERTKVRTEFEDLKFDPERYMENHFFNDDIKELLHYKCYWEDLIEKKIKLKKEKNQQSIEQDPKEKINEKVEEEKVKEEKVKEEKFIEEKLEEGKLIEKEEIKQIDPSNLEDYDEGNDEVINETTIESNEISDELLEKINSTLSKKISIVNDESENKNILIEKEEEVEEQSNTTTSSKNKYSKKLITFSDEEKDIMKNLPNKEYMISNEKSLLLGLIDIIYSYAYNERVNMGYDNIESAWNICKLSGTLSCLDSFYNLSSVIECCFKRSLTFPLYRSWLLSERVFRDTKQIFQLGKRCLLKCLLDIKKKLESSEFKYYLNRLYIDDYCIWLQHASKKKLKSLRNKLSEYDMKKSMLSWPLDEYEKLVEEEGMVFGEEEQEEDGEQQFEYENQDESD</sequence>
<dbReference type="InterPro" id="IPR039742">
    <property type="entry name" value="Shq1"/>
</dbReference>
<gene>
    <name evidence="4" type="ORF">RB653_007296</name>
</gene>
<accession>A0AAN7YXF7</accession>
<dbReference type="InterPro" id="IPR008978">
    <property type="entry name" value="HSP20-like_chaperone"/>
</dbReference>
<dbReference type="GO" id="GO:0005654">
    <property type="term" value="C:nucleoplasm"/>
    <property type="evidence" value="ECO:0007669"/>
    <property type="project" value="TreeGrafter"/>
</dbReference>
<dbReference type="InterPro" id="IPR048696">
    <property type="entry name" value="SHQ1-like_CS"/>
</dbReference>
<reference evidence="4 5" key="1">
    <citation type="submission" date="2023-11" db="EMBL/GenBank/DDBJ databases">
        <title>Dfirmibasis_genome.</title>
        <authorList>
            <person name="Edelbroek B."/>
            <person name="Kjellin J."/>
            <person name="Jerlstrom-Hultqvist J."/>
            <person name="Soderbom F."/>
        </authorList>
    </citation>
    <scope>NUCLEOTIDE SEQUENCE [LARGE SCALE GENOMIC DNA]</scope>
    <source>
        <strain evidence="4 5">TNS-C-14</strain>
    </source>
</reference>
<keyword evidence="5" id="KW-1185">Reference proteome</keyword>
<dbReference type="GO" id="GO:0051082">
    <property type="term" value="F:unfolded protein binding"/>
    <property type="evidence" value="ECO:0007669"/>
    <property type="project" value="TreeGrafter"/>
</dbReference>
<dbReference type="GO" id="GO:0000493">
    <property type="term" value="P:box H/ACA snoRNP assembly"/>
    <property type="evidence" value="ECO:0007669"/>
    <property type="project" value="InterPro"/>
</dbReference>
<name>A0AAN7YXF7_9MYCE</name>
<comment type="caution">
    <text evidence="4">The sequence shown here is derived from an EMBL/GenBank/DDBJ whole genome shotgun (WGS) entry which is preliminary data.</text>
</comment>
<dbReference type="PROSITE" id="PS51203">
    <property type="entry name" value="CS"/>
    <property type="match status" value="1"/>
</dbReference>
<feature type="region of interest" description="Disordered" evidence="2">
    <location>
        <begin position="556"/>
        <end position="577"/>
    </location>
</feature>
<proteinExistence type="inferred from homology"/>
<evidence type="ECO:0000313" key="4">
    <source>
        <dbReference type="EMBL" id="KAK5576155.1"/>
    </source>
</evidence>
<evidence type="ECO:0000259" key="3">
    <source>
        <dbReference type="PROSITE" id="PS51203"/>
    </source>
</evidence>
<feature type="region of interest" description="Disordered" evidence="2">
    <location>
        <begin position="105"/>
        <end position="126"/>
    </location>
</feature>
<dbReference type="Gene3D" id="2.60.40.790">
    <property type="match status" value="1"/>
</dbReference>
<dbReference type="Proteomes" id="UP001344447">
    <property type="component" value="Unassembled WGS sequence"/>
</dbReference>
<dbReference type="EMBL" id="JAVFKY010000005">
    <property type="protein sequence ID" value="KAK5576155.1"/>
    <property type="molecule type" value="Genomic_DNA"/>
</dbReference>
<evidence type="ECO:0000313" key="5">
    <source>
        <dbReference type="Proteomes" id="UP001344447"/>
    </source>
</evidence>